<keyword evidence="1" id="KW-0732">Signal</keyword>
<dbReference type="InterPro" id="IPR031025">
    <property type="entry name" value="LruC_dom"/>
</dbReference>
<evidence type="ECO:0000259" key="3">
    <source>
        <dbReference type="Pfam" id="PF16130"/>
    </source>
</evidence>
<evidence type="ECO:0000313" key="4">
    <source>
        <dbReference type="EMBL" id="MBC5615738.1"/>
    </source>
</evidence>
<gene>
    <name evidence="4" type="ORF">H8S08_01715</name>
</gene>
<dbReference type="Proteomes" id="UP000636891">
    <property type="component" value="Unassembled WGS sequence"/>
</dbReference>
<accession>A0ABR7CJA6</accession>
<protein>
    <submittedName>
        <fullName evidence="4">LruC domain-containing protein</fullName>
    </submittedName>
</protein>
<organism evidence="4 5">
    <name type="scientific">Alistipes hominis</name>
    <dbReference type="NCBI Taxonomy" id="2763015"/>
    <lineage>
        <taxon>Bacteria</taxon>
        <taxon>Pseudomonadati</taxon>
        <taxon>Bacteroidota</taxon>
        <taxon>Bacteroidia</taxon>
        <taxon>Bacteroidales</taxon>
        <taxon>Rikenellaceae</taxon>
        <taxon>Alistipes</taxon>
    </lineage>
</organism>
<proteinExistence type="predicted"/>
<keyword evidence="5" id="KW-1185">Reference proteome</keyword>
<dbReference type="Pfam" id="PF16130">
    <property type="entry name" value="DUF4842"/>
    <property type="match status" value="1"/>
</dbReference>
<dbReference type="InterPro" id="IPR025193">
    <property type="entry name" value="DUF4114"/>
</dbReference>
<evidence type="ECO:0000256" key="1">
    <source>
        <dbReference type="SAM" id="SignalP"/>
    </source>
</evidence>
<sequence>MRKNKGGFNAGRVLLCCMASVVATGCVKNPSDGPKPDDPSAGDYQTFATAQSYAANIDYRLNGYQIGFEVFGENPYEENADGTLTKKEVEPYFRGYTDETGHFSGNLTMPSLVTEVWLSSDAIGSVGTAHLKVSGNRIDFDQNEYIAQHAGSKAMTGSGYTYPDDCKVLSEWTDVYGTLPNVLSDNELPASFVARVDKVYSGVVGKFITTVYPELFEDEASADISIESPTKINMVFLKSGASWQNVVGYFTYPTGTVPAADALTKIIAFPNVTKYYKGNSDVRVGSLLAGDRVQLKYWDGTAFQDEFPAGVSIGFFLMGHWFASGNIASYDYAKDIRYSKPDLNPMADGKRQQRTVSLYDRQSGWVAVGFEDNKDWNYTDALFGLQMEHQNAIPGVPDLPEPGADPDTYTEYRGTLAFEDLWPYEGDYDMNDVVVLYKSRVYTDRSNNVSRTVDEFTAKHNGAAYTDGFGYQLHLFGADAVRSVQIESDLAPSSFMKGKSLEPGQDHPTVVLFDDIGVALGHTFTVTTSFTSGIGYERVVPPYNPFAVLKTDEGRGSEVHLVNYPPTALADRTQLHFGHDVSQPDKGLYYVSKNNQFPFAIHIAGYDFRCPKEGTRIDEAYPDFSSWVASGGHKDWYRNPETSLVY</sequence>
<comment type="caution">
    <text evidence="4">The sequence shown here is derived from an EMBL/GenBank/DDBJ whole genome shotgun (WGS) entry which is preliminary data.</text>
</comment>
<feature type="signal peptide" evidence="1">
    <location>
        <begin position="1"/>
        <end position="25"/>
    </location>
</feature>
<dbReference type="PROSITE" id="PS51257">
    <property type="entry name" value="PROKAR_LIPOPROTEIN"/>
    <property type="match status" value="1"/>
</dbReference>
<evidence type="ECO:0000313" key="5">
    <source>
        <dbReference type="Proteomes" id="UP000636891"/>
    </source>
</evidence>
<feature type="chain" id="PRO_5045874418" evidence="1">
    <location>
        <begin position="26"/>
        <end position="646"/>
    </location>
</feature>
<name>A0ABR7CJA6_9BACT</name>
<evidence type="ECO:0000259" key="2">
    <source>
        <dbReference type="Pfam" id="PF13448"/>
    </source>
</evidence>
<feature type="domain" description="DUF4114" evidence="2">
    <location>
        <begin position="307"/>
        <end position="387"/>
    </location>
</feature>
<dbReference type="NCBIfam" id="TIGR04456">
    <property type="entry name" value="LruC_dom"/>
    <property type="match status" value="1"/>
</dbReference>
<dbReference type="RefSeq" id="WP_118656298.1">
    <property type="nucleotide sequence ID" value="NZ_JACOOK010000001.1"/>
</dbReference>
<feature type="domain" description="DUF4842" evidence="3">
    <location>
        <begin position="447"/>
        <end position="637"/>
    </location>
</feature>
<reference evidence="4 5" key="1">
    <citation type="submission" date="2020-08" db="EMBL/GenBank/DDBJ databases">
        <title>Genome public.</title>
        <authorList>
            <person name="Liu C."/>
            <person name="Sun Q."/>
        </authorList>
    </citation>
    <scope>NUCLEOTIDE SEQUENCE [LARGE SCALE GENOMIC DNA]</scope>
    <source>
        <strain evidence="4 5">New-7</strain>
    </source>
</reference>
<dbReference type="EMBL" id="JACOOK010000001">
    <property type="protein sequence ID" value="MBC5615738.1"/>
    <property type="molecule type" value="Genomic_DNA"/>
</dbReference>
<dbReference type="Pfam" id="PF13448">
    <property type="entry name" value="DUF4114"/>
    <property type="match status" value="1"/>
</dbReference>
<dbReference type="InterPro" id="IPR032295">
    <property type="entry name" value="DUF4842"/>
</dbReference>